<dbReference type="AlphaFoldDB" id="A0A101TBN3"/>
<evidence type="ECO:0000313" key="2">
    <source>
        <dbReference type="Proteomes" id="UP000052982"/>
    </source>
</evidence>
<gene>
    <name evidence="1" type="ORF">AQJ64_01085</name>
</gene>
<protein>
    <recommendedName>
        <fullName evidence="3">F5/8 type C domain-containing protein</fullName>
    </recommendedName>
</protein>
<comment type="caution">
    <text evidence="1">The sequence shown here is derived from an EMBL/GenBank/DDBJ whole genome shotgun (WGS) entry which is preliminary data.</text>
</comment>
<proteinExistence type="predicted"/>
<dbReference type="RefSeq" id="WP_055634523.1">
    <property type="nucleotide sequence ID" value="NZ_LIQS01000204.1"/>
</dbReference>
<name>A0A101TBN3_9ACTN</name>
<evidence type="ECO:0000313" key="1">
    <source>
        <dbReference type="EMBL" id="KUN89299.1"/>
    </source>
</evidence>
<reference evidence="1 2" key="1">
    <citation type="submission" date="2015-10" db="EMBL/GenBank/DDBJ databases">
        <title>Draft genome sequence of Streptomyces griseoruber DSM 40281, type strain for the species Streptomyces griseoruber.</title>
        <authorList>
            <person name="Ruckert C."/>
            <person name="Winkler A."/>
            <person name="Kalinowski J."/>
            <person name="Kampfer P."/>
            <person name="Glaeser S."/>
        </authorList>
    </citation>
    <scope>NUCLEOTIDE SEQUENCE [LARGE SCALE GENOMIC DNA]</scope>
    <source>
        <strain evidence="1 2">DSM 40281</strain>
    </source>
</reference>
<dbReference type="EMBL" id="LMWW01000001">
    <property type="protein sequence ID" value="KUN89299.1"/>
    <property type="molecule type" value="Genomic_DNA"/>
</dbReference>
<dbReference type="Gene3D" id="2.60.120.260">
    <property type="entry name" value="Galactose-binding domain-like"/>
    <property type="match status" value="1"/>
</dbReference>
<keyword evidence="2" id="KW-1185">Reference proteome</keyword>
<sequence length="76" mass="8674">MQYTLTSAERAKAPTGWRLEGSADGTTWKTLDRRSGQTFAWDRQTRAFDVGSPGRYARYRLVFDGEVRLSEVELLS</sequence>
<dbReference type="Proteomes" id="UP000052982">
    <property type="component" value="Unassembled WGS sequence"/>
</dbReference>
<dbReference type="STRING" id="1943.AQJ64_01085"/>
<accession>A0A101TBN3</accession>
<organism evidence="1 2">
    <name type="scientific">Streptomyces griseoruber</name>
    <dbReference type="NCBI Taxonomy" id="1943"/>
    <lineage>
        <taxon>Bacteria</taxon>
        <taxon>Bacillati</taxon>
        <taxon>Actinomycetota</taxon>
        <taxon>Actinomycetes</taxon>
        <taxon>Kitasatosporales</taxon>
        <taxon>Streptomycetaceae</taxon>
        <taxon>Streptomyces</taxon>
    </lineage>
</organism>
<evidence type="ECO:0008006" key="3">
    <source>
        <dbReference type="Google" id="ProtNLM"/>
    </source>
</evidence>